<sequence>MNRSASSIVFASLLAAAGSVCAAAPASAELIDARVHQQDGQGTLWLAFDTQPGGLEMDSSLNTQRLLVTGVSSADRRIEIAVPSAISVIELNPTGEDGVEIILSGMFETVQAEIRQGGIAILYQGDPVPGPVVTRRSAQPRPAEPAQAEPQPESSDEPDSVPANPSAAVPAPRESNSGEADQARPGPADLTQSGQTDTVICGETEAAVAESPWDLDALASHADCLAEAGLTAQAVGLYERVLAFEPGHFSAAMGLGQIRRSNGSNEVARQLFLDAADNARTDSEALQARSAARALEEG</sequence>
<dbReference type="InterPro" id="IPR011990">
    <property type="entry name" value="TPR-like_helical_dom_sf"/>
</dbReference>
<dbReference type="Proteomes" id="UP000305451">
    <property type="component" value="Unassembled WGS sequence"/>
</dbReference>
<evidence type="ECO:0000256" key="1">
    <source>
        <dbReference type="SAM" id="MobiDB-lite"/>
    </source>
</evidence>
<feature type="compositionally biased region" description="Low complexity" evidence="1">
    <location>
        <begin position="135"/>
        <end position="153"/>
    </location>
</feature>
<gene>
    <name evidence="3" type="ORF">E5162_13510</name>
</gene>
<protein>
    <submittedName>
        <fullName evidence="3">Uncharacterized protein</fullName>
    </submittedName>
</protein>
<dbReference type="EMBL" id="SRXV01000004">
    <property type="protein sequence ID" value="TGY91884.1"/>
    <property type="molecule type" value="Genomic_DNA"/>
</dbReference>
<feature type="signal peptide" evidence="2">
    <location>
        <begin position="1"/>
        <end position="22"/>
    </location>
</feature>
<evidence type="ECO:0000313" key="4">
    <source>
        <dbReference type="Proteomes" id="UP000305451"/>
    </source>
</evidence>
<dbReference type="AlphaFoldDB" id="A0A4S2H7U3"/>
<dbReference type="OrthoDB" id="7632189at2"/>
<evidence type="ECO:0000313" key="3">
    <source>
        <dbReference type="EMBL" id="TGY91884.1"/>
    </source>
</evidence>
<feature type="region of interest" description="Disordered" evidence="1">
    <location>
        <begin position="131"/>
        <end position="194"/>
    </location>
</feature>
<keyword evidence="4" id="KW-1185">Reference proteome</keyword>
<organism evidence="3 4">
    <name type="scientific">Marinicauda pacifica</name>
    <dbReference type="NCBI Taxonomy" id="1133559"/>
    <lineage>
        <taxon>Bacteria</taxon>
        <taxon>Pseudomonadati</taxon>
        <taxon>Pseudomonadota</taxon>
        <taxon>Alphaproteobacteria</taxon>
        <taxon>Maricaulales</taxon>
        <taxon>Maricaulaceae</taxon>
        <taxon>Marinicauda</taxon>
    </lineage>
</organism>
<dbReference type="Gene3D" id="1.25.40.10">
    <property type="entry name" value="Tetratricopeptide repeat domain"/>
    <property type="match status" value="1"/>
</dbReference>
<feature type="chain" id="PRO_5020406755" evidence="2">
    <location>
        <begin position="23"/>
        <end position="298"/>
    </location>
</feature>
<dbReference type="SUPFAM" id="SSF48452">
    <property type="entry name" value="TPR-like"/>
    <property type="match status" value="1"/>
</dbReference>
<evidence type="ECO:0000256" key="2">
    <source>
        <dbReference type="SAM" id="SignalP"/>
    </source>
</evidence>
<feature type="compositionally biased region" description="Low complexity" evidence="1">
    <location>
        <begin position="160"/>
        <end position="172"/>
    </location>
</feature>
<dbReference type="RefSeq" id="WP_135945806.1">
    <property type="nucleotide sequence ID" value="NZ_BMEI01000004.1"/>
</dbReference>
<keyword evidence="2" id="KW-0732">Signal</keyword>
<reference evidence="3 4" key="1">
    <citation type="journal article" date="2013" name="Int. J. Syst. Evol. Microbiol.">
        <title>Marinicauda pacifica gen. nov., sp. nov., a prosthecate alphaproteobacterium of the family Hyphomonadaceae isolated from deep seawater.</title>
        <authorList>
            <person name="Zhang X.Y."/>
            <person name="Li G.W."/>
            <person name="Wang C.S."/>
            <person name="Zhang Y.J."/>
            <person name="Xu X.W."/>
            <person name="Li H."/>
            <person name="Liu A."/>
            <person name="Liu C."/>
            <person name="Xie B.B."/>
            <person name="Qin Q.L."/>
            <person name="Xu Z."/>
            <person name="Chen X.L."/>
            <person name="Zhou B.C."/>
            <person name="Zhang Y.Z."/>
        </authorList>
    </citation>
    <scope>NUCLEOTIDE SEQUENCE [LARGE SCALE GENOMIC DNA]</scope>
    <source>
        <strain evidence="3 4">P-1 km-3</strain>
    </source>
</reference>
<name>A0A4S2H7U3_9PROT</name>
<comment type="caution">
    <text evidence="3">The sequence shown here is derived from an EMBL/GenBank/DDBJ whole genome shotgun (WGS) entry which is preliminary data.</text>
</comment>
<proteinExistence type="predicted"/>
<accession>A0A4S2H7U3</accession>